<dbReference type="Pfam" id="PF11740">
    <property type="entry name" value="KfrA_N"/>
    <property type="match status" value="1"/>
</dbReference>
<comment type="caution">
    <text evidence="2">The sequence shown here is derived from an EMBL/GenBank/DDBJ whole genome shotgun (WGS) entry which is preliminary data.</text>
</comment>
<evidence type="ECO:0000313" key="3">
    <source>
        <dbReference type="Proteomes" id="UP000675121"/>
    </source>
</evidence>
<dbReference type="InterPro" id="IPR021104">
    <property type="entry name" value="KfrA_DNA-bd_N"/>
</dbReference>
<dbReference type="EMBL" id="CAJNAS010000006">
    <property type="protein sequence ID" value="CAE6888341.1"/>
    <property type="molecule type" value="Genomic_DNA"/>
</dbReference>
<protein>
    <recommendedName>
        <fullName evidence="1">KfrA N-terminal DNA-binding domain-containing protein</fullName>
    </recommendedName>
</protein>
<accession>A0A9N8MQ24</accession>
<keyword evidence="3" id="KW-1185">Reference proteome</keyword>
<dbReference type="Proteomes" id="UP000675121">
    <property type="component" value="Unassembled WGS sequence"/>
</dbReference>
<feature type="domain" description="KfrA N-terminal DNA-binding" evidence="1">
    <location>
        <begin position="57"/>
        <end position="148"/>
    </location>
</feature>
<evidence type="ECO:0000259" key="1">
    <source>
        <dbReference type="Pfam" id="PF11740"/>
    </source>
</evidence>
<dbReference type="AlphaFoldDB" id="A0A9N8MQ24"/>
<name>A0A9N8MQ24_9BURK</name>
<proteinExistence type="predicted"/>
<evidence type="ECO:0000313" key="2">
    <source>
        <dbReference type="EMBL" id="CAE6888341.1"/>
    </source>
</evidence>
<reference evidence="2" key="1">
    <citation type="submission" date="2021-02" db="EMBL/GenBank/DDBJ databases">
        <authorList>
            <person name="Vanwijnsberghe S."/>
        </authorList>
    </citation>
    <scope>NUCLEOTIDE SEQUENCE</scope>
    <source>
        <strain evidence="2">R-70211</strain>
    </source>
</reference>
<dbReference type="RefSeq" id="WP_321207353.1">
    <property type="nucleotide sequence ID" value="NZ_CAJNAV010000014.1"/>
</dbReference>
<organism evidence="2 3">
    <name type="scientific">Paraburkholderia domus</name>
    <dbReference type="NCBI Taxonomy" id="2793075"/>
    <lineage>
        <taxon>Bacteria</taxon>
        <taxon>Pseudomonadati</taxon>
        <taxon>Pseudomonadota</taxon>
        <taxon>Betaproteobacteria</taxon>
        <taxon>Burkholderiales</taxon>
        <taxon>Burkholderiaceae</taxon>
        <taxon>Paraburkholderia</taxon>
    </lineage>
</organism>
<gene>
    <name evidence="2" type="ORF">R70211_02552</name>
</gene>
<sequence>MTKREPGPSGRVAKVSRLWSDTSGCGLSSAQSGSVALRVAGERGPWKALNLGTNGTREAAVCLVAESRLPQELTVDLIYAGIRQGSRTTINDELKLWKDEQARIGTLSASPPSAVASAMVSVWALAVEHGEQVFAQCDEELETEVTAAVRCASPRRRPTRVLRPKAIPCVPTRQSADTPCLGAGRSCPCLS</sequence>